<feature type="compositionally biased region" description="Low complexity" evidence="4">
    <location>
        <begin position="137"/>
        <end position="152"/>
    </location>
</feature>
<feature type="compositionally biased region" description="Low complexity" evidence="4">
    <location>
        <begin position="91"/>
        <end position="115"/>
    </location>
</feature>
<dbReference type="PANTHER" id="PTHR23326">
    <property type="entry name" value="CCR4 NOT-RELATED"/>
    <property type="match status" value="1"/>
</dbReference>
<evidence type="ECO:0000256" key="1">
    <source>
        <dbReference type="ARBA" id="ARBA00007682"/>
    </source>
</evidence>
<evidence type="ECO:0000256" key="2">
    <source>
        <dbReference type="ARBA" id="ARBA00023015"/>
    </source>
</evidence>
<comment type="caution">
    <text evidence="6">The sequence shown here is derived from an EMBL/GenBank/DDBJ whole genome shotgun (WGS) entry which is preliminary data.</text>
</comment>
<evidence type="ECO:0000259" key="5">
    <source>
        <dbReference type="Pfam" id="PF04153"/>
    </source>
</evidence>
<dbReference type="Gene3D" id="2.30.30.1020">
    <property type="entry name" value="CCR4-NOT complex subunit 2/3/5, C-terminal domain"/>
    <property type="match status" value="1"/>
</dbReference>
<dbReference type="EMBL" id="JAPFFF010000019">
    <property type="protein sequence ID" value="KAK8857870.1"/>
    <property type="molecule type" value="Genomic_DNA"/>
</dbReference>
<evidence type="ECO:0000313" key="6">
    <source>
        <dbReference type="EMBL" id="KAK8833843.1"/>
    </source>
</evidence>
<keyword evidence="8" id="KW-1185">Reference proteome</keyword>
<dbReference type="InterPro" id="IPR007282">
    <property type="entry name" value="NOT2/3/5_C"/>
</dbReference>
<reference evidence="6 8" key="1">
    <citation type="submission" date="2024-04" db="EMBL/GenBank/DDBJ databases">
        <title>Tritrichomonas musculus Genome.</title>
        <authorList>
            <person name="Alves-Ferreira E."/>
            <person name="Grigg M."/>
            <person name="Lorenzi H."/>
            <person name="Galac M."/>
        </authorList>
    </citation>
    <scope>NUCLEOTIDE SEQUENCE [LARGE SCALE GENOMIC DNA]</scope>
    <source>
        <strain evidence="6 8">EAF2021</strain>
    </source>
</reference>
<evidence type="ECO:0000313" key="7">
    <source>
        <dbReference type="EMBL" id="KAK8857870.1"/>
    </source>
</evidence>
<keyword evidence="3" id="KW-0804">Transcription</keyword>
<dbReference type="Proteomes" id="UP001470230">
    <property type="component" value="Unassembled WGS sequence"/>
</dbReference>
<feature type="domain" description="NOT2/NOT3/NOT5 C-terminal" evidence="5">
    <location>
        <begin position="235"/>
        <end position="292"/>
    </location>
</feature>
<gene>
    <name evidence="7" type="ORF">M9Y10_012966</name>
    <name evidence="6" type="ORF">M9Y10_040123</name>
</gene>
<dbReference type="InterPro" id="IPR038635">
    <property type="entry name" value="CCR4-NOT_su2/3/5_C_sf"/>
</dbReference>
<evidence type="ECO:0000256" key="4">
    <source>
        <dbReference type="SAM" id="MobiDB-lite"/>
    </source>
</evidence>
<dbReference type="EMBL" id="JAPFFF010000629">
    <property type="protein sequence ID" value="KAK8833843.1"/>
    <property type="molecule type" value="Genomic_DNA"/>
</dbReference>
<feature type="compositionally biased region" description="Polar residues" evidence="4">
    <location>
        <begin position="153"/>
        <end position="166"/>
    </location>
</feature>
<evidence type="ECO:0000313" key="8">
    <source>
        <dbReference type="Proteomes" id="UP001470230"/>
    </source>
</evidence>
<sequence>MSYNYQNNGYTFNRASTPNPALRQNFQAPPNVQVRKQAPGIKIVKNKGSSQVVIETSGDKRNADHSYGPQIERPNTPNPVISYPRNYDRAQTPSQPQSTSISSMNSGSMPMNVSSLGPGAQISINQSAGNISIVKGPSSPQISISSQQAPQQLQRTNPPSKAQTTSQPNQVPFPNPQPDAFHRLSLLSFVSTFEDEKSFNETDLEVLGLDLKCQEPLLPMLHSVLSDAPLLDHSRHPMPECYSKIQSGKPIEKISLFSPQTLLFIFYTYPRDPLQVQAAAELIRRNWMFDEVEGWRDQDGNTWSVDQWRESEEIQGNELGDSMFLHRTE</sequence>
<dbReference type="Pfam" id="PF04153">
    <property type="entry name" value="NOT2_3_5_C"/>
    <property type="match status" value="1"/>
</dbReference>
<dbReference type="InterPro" id="IPR040168">
    <property type="entry name" value="Not2/3/5"/>
</dbReference>
<feature type="region of interest" description="Disordered" evidence="4">
    <location>
        <begin position="58"/>
        <end position="177"/>
    </location>
</feature>
<name>A0ABR2GIV5_9EUKA</name>
<accession>A0ABR2GIV5</accession>
<protein>
    <submittedName>
        <fullName evidence="6">Transcriptional regulator</fullName>
    </submittedName>
</protein>
<organism evidence="6 8">
    <name type="scientific">Tritrichomonas musculus</name>
    <dbReference type="NCBI Taxonomy" id="1915356"/>
    <lineage>
        <taxon>Eukaryota</taxon>
        <taxon>Metamonada</taxon>
        <taxon>Parabasalia</taxon>
        <taxon>Tritrichomonadida</taxon>
        <taxon>Tritrichomonadidae</taxon>
        <taxon>Tritrichomonas</taxon>
    </lineage>
</organism>
<comment type="similarity">
    <text evidence="1">Belongs to the CNOT2/3/5 family.</text>
</comment>
<keyword evidence="2" id="KW-0805">Transcription regulation</keyword>
<evidence type="ECO:0000256" key="3">
    <source>
        <dbReference type="ARBA" id="ARBA00023163"/>
    </source>
</evidence>
<proteinExistence type="inferred from homology"/>